<feature type="domain" description="Gfo/Idh/MocA-like oxidoreductase N-terminal" evidence="3">
    <location>
        <begin position="5"/>
        <end position="122"/>
    </location>
</feature>
<keyword evidence="2" id="KW-0560">Oxidoreductase</keyword>
<sequence>MESKIKWGIIGPGNIARKFASDLQLIEKAQISAVASRSLDKAKSFADEYRAEHAYGSYDELFSSDTTDIVYIATPHNFHKDLAIKAMQAGKHVLCEKPLGVNRAEVEELVKTAKQNKVFMMEGLWSRFNPSIQKVIQLIEQGAIGEISYLHADFAFYGLDRDEDSRVLNLNLASGSLLDIGIYPVFLAYLLLGMPDEISAHSNFHSNGTELQTSMIFQYSDAQAVLYSGITSTSKMDAEISGTKGELFLEPRWHEARGYSLVKDGETQNFALPVLGNGFVYEIEEVHKCLNSNKLESDLWSHQNSLDLVELLDAIREKAGIRFPFEI</sequence>
<reference evidence="6" key="1">
    <citation type="submission" date="2017-09" db="EMBL/GenBank/DDBJ databases">
        <authorList>
            <person name="Varghese N."/>
            <person name="Submissions S."/>
        </authorList>
    </citation>
    <scope>NUCLEOTIDE SEQUENCE [LARGE SCALE GENOMIC DNA]</scope>
    <source>
        <strain evidence="6">DSM 25885</strain>
    </source>
</reference>
<dbReference type="SUPFAM" id="SSF55347">
    <property type="entry name" value="Glyceraldehyde-3-phosphate dehydrogenase-like, C-terminal domain"/>
    <property type="match status" value="1"/>
</dbReference>
<dbReference type="Gene3D" id="3.40.50.720">
    <property type="entry name" value="NAD(P)-binding Rossmann-like Domain"/>
    <property type="match status" value="1"/>
</dbReference>
<dbReference type="PANTHER" id="PTHR22604">
    <property type="entry name" value="OXIDOREDUCTASES"/>
    <property type="match status" value="1"/>
</dbReference>
<dbReference type="Proteomes" id="UP000219048">
    <property type="component" value="Unassembled WGS sequence"/>
</dbReference>
<dbReference type="AlphaFoldDB" id="A0A285MRF3"/>
<feature type="domain" description="GFO/IDH/MocA-like oxidoreductase" evidence="4">
    <location>
        <begin position="132"/>
        <end position="247"/>
    </location>
</feature>
<dbReference type="SUPFAM" id="SSF51735">
    <property type="entry name" value="NAD(P)-binding Rossmann-fold domains"/>
    <property type="match status" value="1"/>
</dbReference>
<dbReference type="Pfam" id="PF22725">
    <property type="entry name" value="GFO_IDH_MocA_C3"/>
    <property type="match status" value="1"/>
</dbReference>
<evidence type="ECO:0000256" key="1">
    <source>
        <dbReference type="ARBA" id="ARBA00010928"/>
    </source>
</evidence>
<dbReference type="InterPro" id="IPR055170">
    <property type="entry name" value="GFO_IDH_MocA-like_dom"/>
</dbReference>
<name>A0A285MRF3_9FLAO</name>
<accession>A0A285MRF3</accession>
<evidence type="ECO:0000313" key="5">
    <source>
        <dbReference type="EMBL" id="SNY99759.1"/>
    </source>
</evidence>
<evidence type="ECO:0000259" key="3">
    <source>
        <dbReference type="Pfam" id="PF01408"/>
    </source>
</evidence>
<gene>
    <name evidence="5" type="ORF">SAMN06265377_1572</name>
</gene>
<dbReference type="Gene3D" id="3.30.360.10">
    <property type="entry name" value="Dihydrodipicolinate Reductase, domain 2"/>
    <property type="match status" value="1"/>
</dbReference>
<evidence type="ECO:0000256" key="2">
    <source>
        <dbReference type="ARBA" id="ARBA00023002"/>
    </source>
</evidence>
<organism evidence="5 6">
    <name type="scientific">Flagellimonas pacifica</name>
    <dbReference type="NCBI Taxonomy" id="1247520"/>
    <lineage>
        <taxon>Bacteria</taxon>
        <taxon>Pseudomonadati</taxon>
        <taxon>Bacteroidota</taxon>
        <taxon>Flavobacteriia</taxon>
        <taxon>Flavobacteriales</taxon>
        <taxon>Flavobacteriaceae</taxon>
        <taxon>Flagellimonas</taxon>
    </lineage>
</organism>
<proteinExistence type="inferred from homology"/>
<evidence type="ECO:0000313" key="6">
    <source>
        <dbReference type="Proteomes" id="UP000219048"/>
    </source>
</evidence>
<dbReference type="Pfam" id="PF01408">
    <property type="entry name" value="GFO_IDH_MocA"/>
    <property type="match status" value="1"/>
</dbReference>
<dbReference type="RefSeq" id="WP_097045232.1">
    <property type="nucleotide sequence ID" value="NZ_OBEH01000002.1"/>
</dbReference>
<evidence type="ECO:0000259" key="4">
    <source>
        <dbReference type="Pfam" id="PF22725"/>
    </source>
</evidence>
<dbReference type="OrthoDB" id="9815825at2"/>
<comment type="similarity">
    <text evidence="1">Belongs to the Gfo/Idh/MocA family.</text>
</comment>
<protein>
    <submittedName>
        <fullName evidence="5">Predicted dehydrogenase</fullName>
    </submittedName>
</protein>
<dbReference type="PANTHER" id="PTHR22604:SF105">
    <property type="entry name" value="TRANS-1,2-DIHYDROBENZENE-1,2-DIOL DEHYDROGENASE"/>
    <property type="match status" value="1"/>
</dbReference>
<dbReference type="InterPro" id="IPR000683">
    <property type="entry name" value="Gfo/Idh/MocA-like_OxRdtase_N"/>
</dbReference>
<dbReference type="InterPro" id="IPR036291">
    <property type="entry name" value="NAD(P)-bd_dom_sf"/>
</dbReference>
<dbReference type="GO" id="GO:0016491">
    <property type="term" value="F:oxidoreductase activity"/>
    <property type="evidence" value="ECO:0007669"/>
    <property type="project" value="UniProtKB-KW"/>
</dbReference>
<dbReference type="InterPro" id="IPR050984">
    <property type="entry name" value="Gfo/Idh/MocA_domain"/>
</dbReference>
<dbReference type="EMBL" id="OBEH01000002">
    <property type="protein sequence ID" value="SNY99759.1"/>
    <property type="molecule type" value="Genomic_DNA"/>
</dbReference>
<keyword evidence="6" id="KW-1185">Reference proteome</keyword>
<dbReference type="GO" id="GO:0000166">
    <property type="term" value="F:nucleotide binding"/>
    <property type="evidence" value="ECO:0007669"/>
    <property type="project" value="InterPro"/>
</dbReference>